<reference evidence="2" key="1">
    <citation type="submission" date="2022-11" db="EMBL/GenBank/DDBJ databases">
        <title>Genome Resource of Sclerotinia nivalis Strain SnTB1, a Plant Pathogen Isolated from American Ginseng.</title>
        <authorList>
            <person name="Fan S."/>
        </authorList>
    </citation>
    <scope>NUCLEOTIDE SEQUENCE</scope>
    <source>
        <strain evidence="2">SnTB1</strain>
    </source>
</reference>
<evidence type="ECO:0000313" key="3">
    <source>
        <dbReference type="Proteomes" id="UP001152300"/>
    </source>
</evidence>
<sequence length="815" mass="91810">MLQYHAGVCTAKFDKKSFSFALTISFQSIFVVSPIIKMGLNAIMHTALSGAKDLIPSRLRRSRHSRRSKGFRYISKEEIISRYRSSPAEDSFFDKHSSEEESVFYRATSTEEFQKEEPVFNKDSSEEEGIIYKVPSEEDFPKEETVSLEPSSEEDGIFYKVPSEGHLPEEKTVSHSPSSKEETVFYNAPSVEEIPDSLISENSTETLIDNPWEAEKNKPPQCPASVQELVAHFETLKEGSSESPVSEDSMENLMHNPWAIEQNKPGKCLSSTQGSTAPLKTPKRKSSIHHVNGHDDSKNSTDTIIHNPLEISEVSKTSRRQGYRNKIRRCLSSKSLSSKSLFSTQESTAPLNTLEEESSTHHIVDQNDSKDSTETIIHNPLNISEVPKVSRRQDYRNKIRRCLSSKSLSSTQQFIAPSKTLEVESSTDNVYQEKKFSTSDYSISIYSQKGIDEIVVSPQERQMNDLKAQLFNRELEIKRLRSENSQLRSDPSSKSVSESETVVHNPLENTRTSNRERCRSKVRQYVSSTQELIAPLKALHPSNRAENGHAKRLAKERLEALENAPMFFETVPFESTDEAEAPIFYCPRHVSCSCEPHPSCPLGKKKMEEQALPVPEHSGFEIFSADDYVLHIKDLSDEFLGIKSPATEQKVREQTPHVPKQRQPKKSSIKDHTGRVNHLTDDHLGVTGFNPRTGVLDSSEEHKTPRRVHWASTENGWESRAIRSPRSSADGHNVPKTFRKKKCAVVSETVKEPECAEVPEPITNAWGDFLADRKHLGLTVHNKSTNKCITTSTITIGPLGEMVRAAFGPLDEVDD</sequence>
<evidence type="ECO:0000256" key="1">
    <source>
        <dbReference type="SAM" id="MobiDB-lite"/>
    </source>
</evidence>
<feature type="region of interest" description="Disordered" evidence="1">
    <location>
        <begin position="264"/>
        <end position="304"/>
    </location>
</feature>
<feature type="region of interest" description="Disordered" evidence="1">
    <location>
        <begin position="341"/>
        <end position="372"/>
    </location>
</feature>
<dbReference type="Proteomes" id="UP001152300">
    <property type="component" value="Unassembled WGS sequence"/>
</dbReference>
<feature type="region of interest" description="Disordered" evidence="1">
    <location>
        <begin position="482"/>
        <end position="515"/>
    </location>
</feature>
<feature type="compositionally biased region" description="Polar residues" evidence="1">
    <location>
        <begin position="269"/>
        <end position="278"/>
    </location>
</feature>
<comment type="caution">
    <text evidence="2">The sequence shown here is derived from an EMBL/GenBank/DDBJ whole genome shotgun (WGS) entry which is preliminary data.</text>
</comment>
<gene>
    <name evidence="2" type="ORF">OCU04_009606</name>
</gene>
<feature type="compositionally biased region" description="Low complexity" evidence="1">
    <location>
        <begin position="489"/>
        <end position="499"/>
    </location>
</feature>
<feature type="compositionally biased region" description="Basic and acidic residues" evidence="1">
    <location>
        <begin position="668"/>
        <end position="684"/>
    </location>
</feature>
<name>A0A9X0AIY4_9HELO</name>
<feature type="region of interest" description="Disordered" evidence="1">
    <location>
        <begin position="647"/>
        <end position="712"/>
    </location>
</feature>
<dbReference type="EMBL" id="JAPEIS010000011">
    <property type="protein sequence ID" value="KAJ8061813.1"/>
    <property type="molecule type" value="Genomic_DNA"/>
</dbReference>
<keyword evidence="3" id="KW-1185">Reference proteome</keyword>
<protein>
    <submittedName>
        <fullName evidence="2">Uncharacterized protein</fullName>
    </submittedName>
</protein>
<dbReference type="OrthoDB" id="3537995at2759"/>
<dbReference type="AlphaFoldDB" id="A0A9X0AIY4"/>
<proteinExistence type="predicted"/>
<accession>A0A9X0AIY4</accession>
<feature type="compositionally biased region" description="Basic and acidic residues" evidence="1">
    <location>
        <begin position="358"/>
        <end position="372"/>
    </location>
</feature>
<organism evidence="2 3">
    <name type="scientific">Sclerotinia nivalis</name>
    <dbReference type="NCBI Taxonomy" id="352851"/>
    <lineage>
        <taxon>Eukaryota</taxon>
        <taxon>Fungi</taxon>
        <taxon>Dikarya</taxon>
        <taxon>Ascomycota</taxon>
        <taxon>Pezizomycotina</taxon>
        <taxon>Leotiomycetes</taxon>
        <taxon>Helotiales</taxon>
        <taxon>Sclerotiniaceae</taxon>
        <taxon>Sclerotinia</taxon>
    </lineage>
</organism>
<evidence type="ECO:0000313" key="2">
    <source>
        <dbReference type="EMBL" id="KAJ8061813.1"/>
    </source>
</evidence>